<protein>
    <submittedName>
        <fullName evidence="1">Uncharacterized protein</fullName>
    </submittedName>
</protein>
<accession>A0A178MDM4</accession>
<dbReference type="AlphaFoldDB" id="A0A178MDM4"/>
<dbReference type="Proteomes" id="UP000078287">
    <property type="component" value="Unassembled WGS sequence"/>
</dbReference>
<sequence>MVLLAVVLAGVVMICGIGSLAVLAVNPFFSPDRLTATTQLSPEQAAQCRYALGLRPAAPVTFEYYAYRDGFLDDQLTCRFRAARNELTELFDPALVDVQRADAQPIRPGEHLRLRIEQLDADTILVTGEWYTM</sequence>
<dbReference type="STRING" id="1707952.A6A03_13360"/>
<gene>
    <name evidence="1" type="ORF">A6A03_13360</name>
</gene>
<name>A0A178MDM4_9CHLR</name>
<dbReference type="EMBL" id="LWQS01000048">
    <property type="protein sequence ID" value="OAN46125.1"/>
    <property type="molecule type" value="Genomic_DNA"/>
</dbReference>
<evidence type="ECO:0000313" key="2">
    <source>
        <dbReference type="Proteomes" id="UP000078287"/>
    </source>
</evidence>
<keyword evidence="2" id="KW-1185">Reference proteome</keyword>
<reference evidence="1 2" key="1">
    <citation type="submission" date="2016-04" db="EMBL/GenBank/DDBJ databases">
        <title>Chloroflexus islandicus sp. nov., a thermophilic filamentous anoxygenic phototrophic bacterium from geyser Strokkur (Iceland).</title>
        <authorList>
            <person name="Gaisin V.A."/>
            <person name="Kalashnikov A.M."/>
            <person name="Sukhacheva M.V."/>
            <person name="Grouzdev D.S."/>
            <person name="Ivanov T.M."/>
            <person name="Kuznetsov B."/>
            <person name="Gorlenko V.M."/>
        </authorList>
    </citation>
    <scope>NUCLEOTIDE SEQUENCE [LARGE SCALE GENOMIC DNA]</scope>
    <source>
        <strain evidence="2">isl-2</strain>
    </source>
</reference>
<organism evidence="1 2">
    <name type="scientific">Chloroflexus islandicus</name>
    <dbReference type="NCBI Taxonomy" id="1707952"/>
    <lineage>
        <taxon>Bacteria</taxon>
        <taxon>Bacillati</taxon>
        <taxon>Chloroflexota</taxon>
        <taxon>Chloroflexia</taxon>
        <taxon>Chloroflexales</taxon>
        <taxon>Chloroflexineae</taxon>
        <taxon>Chloroflexaceae</taxon>
        <taxon>Chloroflexus</taxon>
    </lineage>
</organism>
<evidence type="ECO:0000313" key="1">
    <source>
        <dbReference type="EMBL" id="OAN46125.1"/>
    </source>
</evidence>
<comment type="caution">
    <text evidence="1">The sequence shown here is derived from an EMBL/GenBank/DDBJ whole genome shotgun (WGS) entry which is preliminary data.</text>
</comment>
<proteinExistence type="predicted"/>